<keyword evidence="3" id="KW-0418">Kinase</keyword>
<evidence type="ECO:0000259" key="2">
    <source>
        <dbReference type="PROSITE" id="PS50011"/>
    </source>
</evidence>
<evidence type="ECO:0000313" key="4">
    <source>
        <dbReference type="Proteomes" id="UP000237000"/>
    </source>
</evidence>
<reference evidence="4" key="1">
    <citation type="submission" date="2016-06" db="EMBL/GenBank/DDBJ databases">
        <title>Parallel loss of symbiosis genes in relatives of nitrogen-fixing non-legume Parasponia.</title>
        <authorList>
            <person name="Van Velzen R."/>
            <person name="Holmer R."/>
            <person name="Bu F."/>
            <person name="Rutten L."/>
            <person name="Van Zeijl A."/>
            <person name="Liu W."/>
            <person name="Santuari L."/>
            <person name="Cao Q."/>
            <person name="Sharma T."/>
            <person name="Shen D."/>
            <person name="Roswanjaya Y."/>
            <person name="Wardhani T."/>
            <person name="Kalhor M.S."/>
            <person name="Jansen J."/>
            <person name="Van den Hoogen J."/>
            <person name="Gungor B."/>
            <person name="Hartog M."/>
            <person name="Hontelez J."/>
            <person name="Verver J."/>
            <person name="Yang W.-C."/>
            <person name="Schijlen E."/>
            <person name="Repin R."/>
            <person name="Schilthuizen M."/>
            <person name="Schranz E."/>
            <person name="Heidstra R."/>
            <person name="Miyata K."/>
            <person name="Fedorova E."/>
            <person name="Kohlen W."/>
            <person name="Bisseling T."/>
            <person name="Smit S."/>
            <person name="Geurts R."/>
        </authorList>
    </citation>
    <scope>NUCLEOTIDE SEQUENCE [LARGE SCALE GENOMIC DNA]</scope>
    <source>
        <strain evidence="4">cv. RG33-2</strain>
    </source>
</reference>
<accession>A0A2P5FU37</accession>
<dbReference type="InterPro" id="IPR011009">
    <property type="entry name" value="Kinase-like_dom_sf"/>
</dbReference>
<dbReference type="PANTHER" id="PTHR47976">
    <property type="entry name" value="G-TYPE LECTIN S-RECEPTOR-LIKE SERINE/THREONINE-PROTEIN KINASE SD2-5"/>
    <property type="match status" value="1"/>
</dbReference>
<evidence type="ECO:0000256" key="1">
    <source>
        <dbReference type="ARBA" id="ARBA00022729"/>
    </source>
</evidence>
<dbReference type="Gene3D" id="3.30.200.20">
    <property type="entry name" value="Phosphorylase Kinase, domain 1"/>
    <property type="match status" value="1"/>
</dbReference>
<dbReference type="InterPro" id="IPR051343">
    <property type="entry name" value="G-type_lectin_kinases/EP1-like"/>
</dbReference>
<dbReference type="SMART" id="SM00220">
    <property type="entry name" value="S_TKc"/>
    <property type="match status" value="1"/>
</dbReference>
<dbReference type="PANTHER" id="PTHR47976:SF15">
    <property type="entry name" value="G-TYPE LECTIN S-RECEPTOR-LIKE SERINE_THREONINE-PROTEIN KINASE RLK1"/>
    <property type="match status" value="1"/>
</dbReference>
<dbReference type="OrthoDB" id="1193728at2759"/>
<sequence length="426" mass="48300">MQVTPLVRRLIHQKQAQLVFNESGYMYVLRQNGGTFNLTQGAKVSTRDHYFRATPGFDGVFTQYSHPKSFTGSNRPKCECPKGYSLIDPNDNCGSCKPDFIQGCKEDELSSENDLYDVVDIMNVDWPSSDYTRLPSFTEDMCKEHCLRDCLCAVAIIREGICWKKKLPLSNGRLVLDFSSFTTGSVNGELLEAFVAVRKPNCVVQDVEREFKTEMKAIGQTHHKNLVRLIGYCDYKQHRLPVYGFLCNGTLATFLFGDSKPSWKQRTEIALGVARGLLYLHEECSSQIINCDIKPQNILLDECNNVKISDFDLAKLLAMNQSQTHTAIRGTKGYAAPEWFKNMPITTKVDVYSFGVVLLEVVCRRSSVDMEISGEEKEILTDWAYDCYQDGALDDLVSFEVEALSDRKKLETYVMVAMWCIQENPS</sequence>
<dbReference type="Gene3D" id="1.10.510.10">
    <property type="entry name" value="Transferase(Phosphotransferase) domain 1"/>
    <property type="match status" value="1"/>
</dbReference>
<keyword evidence="3" id="KW-0723">Serine/threonine-protein kinase</keyword>
<evidence type="ECO:0000313" key="3">
    <source>
        <dbReference type="EMBL" id="POO01306.1"/>
    </source>
</evidence>
<name>A0A2P5FU37_TREOI</name>
<dbReference type="InParanoid" id="A0A2P5FU37"/>
<feature type="domain" description="Protein kinase" evidence="2">
    <location>
        <begin position="163"/>
        <end position="426"/>
    </location>
</feature>
<dbReference type="PROSITE" id="PS50011">
    <property type="entry name" value="PROTEIN_KINASE_DOM"/>
    <property type="match status" value="1"/>
</dbReference>
<dbReference type="Pfam" id="PF00069">
    <property type="entry name" value="Pkinase"/>
    <property type="match status" value="1"/>
</dbReference>
<dbReference type="InterPro" id="IPR000719">
    <property type="entry name" value="Prot_kinase_dom"/>
</dbReference>
<dbReference type="AlphaFoldDB" id="A0A2P5FU37"/>
<dbReference type="FunFam" id="1.10.510.10:FF:000237">
    <property type="entry name" value="G-type lectin S-receptor-like serine/threonine-protein kinase"/>
    <property type="match status" value="1"/>
</dbReference>
<protein>
    <submittedName>
        <fullName evidence="3">Serine/threonine protein kinase</fullName>
    </submittedName>
</protein>
<gene>
    <name evidence="3" type="ORF">TorRG33x02_030600</name>
</gene>
<proteinExistence type="predicted"/>
<dbReference type="GO" id="GO:0005524">
    <property type="term" value="F:ATP binding"/>
    <property type="evidence" value="ECO:0007669"/>
    <property type="project" value="InterPro"/>
</dbReference>
<dbReference type="STRING" id="63057.A0A2P5FU37"/>
<dbReference type="EMBL" id="JXTC01000009">
    <property type="protein sequence ID" value="POO01306.1"/>
    <property type="molecule type" value="Genomic_DNA"/>
</dbReference>
<keyword evidence="4" id="KW-1185">Reference proteome</keyword>
<comment type="caution">
    <text evidence="3">The sequence shown here is derived from an EMBL/GenBank/DDBJ whole genome shotgun (WGS) entry which is preliminary data.</text>
</comment>
<dbReference type="GO" id="GO:0004674">
    <property type="term" value="F:protein serine/threonine kinase activity"/>
    <property type="evidence" value="ECO:0007669"/>
    <property type="project" value="UniProtKB-KW"/>
</dbReference>
<keyword evidence="3" id="KW-0808">Transferase</keyword>
<keyword evidence="1" id="KW-0732">Signal</keyword>
<organism evidence="3 4">
    <name type="scientific">Trema orientale</name>
    <name type="common">Charcoal tree</name>
    <name type="synonym">Celtis orientalis</name>
    <dbReference type="NCBI Taxonomy" id="63057"/>
    <lineage>
        <taxon>Eukaryota</taxon>
        <taxon>Viridiplantae</taxon>
        <taxon>Streptophyta</taxon>
        <taxon>Embryophyta</taxon>
        <taxon>Tracheophyta</taxon>
        <taxon>Spermatophyta</taxon>
        <taxon>Magnoliopsida</taxon>
        <taxon>eudicotyledons</taxon>
        <taxon>Gunneridae</taxon>
        <taxon>Pentapetalae</taxon>
        <taxon>rosids</taxon>
        <taxon>fabids</taxon>
        <taxon>Rosales</taxon>
        <taxon>Cannabaceae</taxon>
        <taxon>Trema</taxon>
    </lineage>
</organism>
<dbReference type="SUPFAM" id="SSF56112">
    <property type="entry name" value="Protein kinase-like (PK-like)"/>
    <property type="match status" value="1"/>
</dbReference>
<dbReference type="Proteomes" id="UP000237000">
    <property type="component" value="Unassembled WGS sequence"/>
</dbReference>